<dbReference type="Proteomes" id="UP001418222">
    <property type="component" value="Unassembled WGS sequence"/>
</dbReference>
<comment type="caution">
    <text evidence="1">The sequence shown here is derived from an EMBL/GenBank/DDBJ whole genome shotgun (WGS) entry which is preliminary data.</text>
</comment>
<sequence length="105" mass="11497">MMLEGYVDVAGGVNMGPERGSDLVGWTQSSTNEDLEELKGCLNLVFGFAYEEIPELCNTILALNLYYSMSLKFLTEQQHRHSVDGVGSPFFADEEGTGLAHLFSG</sequence>
<dbReference type="AlphaFoldDB" id="A0AAP0G5U4"/>
<evidence type="ECO:0000313" key="2">
    <source>
        <dbReference type="Proteomes" id="UP001418222"/>
    </source>
</evidence>
<gene>
    <name evidence="1" type="ORF">KSP39_PZI011192</name>
</gene>
<keyword evidence="2" id="KW-1185">Reference proteome</keyword>
<organism evidence="1 2">
    <name type="scientific">Platanthera zijinensis</name>
    <dbReference type="NCBI Taxonomy" id="2320716"/>
    <lineage>
        <taxon>Eukaryota</taxon>
        <taxon>Viridiplantae</taxon>
        <taxon>Streptophyta</taxon>
        <taxon>Embryophyta</taxon>
        <taxon>Tracheophyta</taxon>
        <taxon>Spermatophyta</taxon>
        <taxon>Magnoliopsida</taxon>
        <taxon>Liliopsida</taxon>
        <taxon>Asparagales</taxon>
        <taxon>Orchidaceae</taxon>
        <taxon>Orchidoideae</taxon>
        <taxon>Orchideae</taxon>
        <taxon>Orchidinae</taxon>
        <taxon>Platanthera</taxon>
    </lineage>
</organism>
<dbReference type="InterPro" id="IPR012881">
    <property type="entry name" value="DUF1685"/>
</dbReference>
<dbReference type="PANTHER" id="PTHR31865:SF0">
    <property type="entry name" value="EXPRESSED PROTEIN"/>
    <property type="match status" value="1"/>
</dbReference>
<dbReference type="Pfam" id="PF07939">
    <property type="entry name" value="DUF1685"/>
    <property type="match status" value="1"/>
</dbReference>
<proteinExistence type="predicted"/>
<reference evidence="1 2" key="1">
    <citation type="journal article" date="2022" name="Nat. Plants">
        <title>Genomes of leafy and leafless Platanthera orchids illuminate the evolution of mycoheterotrophy.</title>
        <authorList>
            <person name="Li M.H."/>
            <person name="Liu K.W."/>
            <person name="Li Z."/>
            <person name="Lu H.C."/>
            <person name="Ye Q.L."/>
            <person name="Zhang D."/>
            <person name="Wang J.Y."/>
            <person name="Li Y.F."/>
            <person name="Zhong Z.M."/>
            <person name="Liu X."/>
            <person name="Yu X."/>
            <person name="Liu D.K."/>
            <person name="Tu X.D."/>
            <person name="Liu B."/>
            <person name="Hao Y."/>
            <person name="Liao X.Y."/>
            <person name="Jiang Y.T."/>
            <person name="Sun W.H."/>
            <person name="Chen J."/>
            <person name="Chen Y.Q."/>
            <person name="Ai Y."/>
            <person name="Zhai J.W."/>
            <person name="Wu S.S."/>
            <person name="Zhou Z."/>
            <person name="Hsiao Y.Y."/>
            <person name="Wu W.L."/>
            <person name="Chen Y.Y."/>
            <person name="Lin Y.F."/>
            <person name="Hsu J.L."/>
            <person name="Li C.Y."/>
            <person name="Wang Z.W."/>
            <person name="Zhao X."/>
            <person name="Zhong W.Y."/>
            <person name="Ma X.K."/>
            <person name="Ma L."/>
            <person name="Huang J."/>
            <person name="Chen G.Z."/>
            <person name="Huang M.Z."/>
            <person name="Huang L."/>
            <person name="Peng D.H."/>
            <person name="Luo Y.B."/>
            <person name="Zou S.Q."/>
            <person name="Chen S.P."/>
            <person name="Lan S."/>
            <person name="Tsai W.C."/>
            <person name="Van de Peer Y."/>
            <person name="Liu Z.J."/>
        </authorList>
    </citation>
    <scope>NUCLEOTIDE SEQUENCE [LARGE SCALE GENOMIC DNA]</scope>
    <source>
        <strain evidence="1">Lor287</strain>
    </source>
</reference>
<protein>
    <submittedName>
        <fullName evidence="1">Uncharacterized protein</fullName>
    </submittedName>
</protein>
<dbReference type="EMBL" id="JBBWWQ010000009">
    <property type="protein sequence ID" value="KAK8938801.1"/>
    <property type="molecule type" value="Genomic_DNA"/>
</dbReference>
<dbReference type="PANTHER" id="PTHR31865">
    <property type="entry name" value="OSJNBA0071G03.3 PROTEIN"/>
    <property type="match status" value="1"/>
</dbReference>
<name>A0AAP0G5U4_9ASPA</name>
<accession>A0AAP0G5U4</accession>
<evidence type="ECO:0000313" key="1">
    <source>
        <dbReference type="EMBL" id="KAK8938801.1"/>
    </source>
</evidence>